<protein>
    <submittedName>
        <fullName evidence="2">GPW/gp25 family protein</fullName>
    </submittedName>
</protein>
<evidence type="ECO:0000313" key="3">
    <source>
        <dbReference type="Proteomes" id="UP001217485"/>
    </source>
</evidence>
<sequence length="120" mass="13148">MEPALKSVARNLATVLNAKKGYAEAAEVFGLGDYEEHLATNPLIEALGREMLRLIEDYEPRAERPVLTFLGADSTLYAAFQLQCEVEGSPAAFWIRMHTILRYVTVEPMAPGPDGGRAPA</sequence>
<feature type="domain" description="IraD/Gp25-like" evidence="1">
    <location>
        <begin position="6"/>
        <end position="87"/>
    </location>
</feature>
<accession>A0ABT5C322</accession>
<dbReference type="Proteomes" id="UP001217485">
    <property type="component" value="Unassembled WGS sequence"/>
</dbReference>
<dbReference type="Pfam" id="PF04965">
    <property type="entry name" value="GPW_gp25"/>
    <property type="match status" value="1"/>
</dbReference>
<dbReference type="RefSeq" id="WP_272097278.1">
    <property type="nucleotide sequence ID" value="NZ_JAQNDK010000002.1"/>
</dbReference>
<comment type="caution">
    <text evidence="2">The sequence shown here is derived from an EMBL/GenBank/DDBJ whole genome shotgun (WGS) entry which is preliminary data.</text>
</comment>
<reference evidence="2 3" key="1">
    <citation type="submission" date="2023-01" db="EMBL/GenBank/DDBJ databases">
        <title>Minimal conservation of predation-associated metabolite biosynthetic gene clusters underscores biosynthetic potential of Myxococcota including descriptions for ten novel species: Archangium lansinium sp. nov., Myxococcus landrumus sp. nov., Nannocystis bai.</title>
        <authorList>
            <person name="Ahearne A."/>
            <person name="Stevens C."/>
            <person name="Dowd S."/>
        </authorList>
    </citation>
    <scope>NUCLEOTIDE SEQUENCE [LARGE SCALE GENOMIC DNA]</scope>
    <source>
        <strain evidence="2 3">WIWO2</strain>
    </source>
</reference>
<evidence type="ECO:0000313" key="2">
    <source>
        <dbReference type="EMBL" id="MDC0680245.1"/>
    </source>
</evidence>
<dbReference type="EMBL" id="JAQNDK010000002">
    <property type="protein sequence ID" value="MDC0680245.1"/>
    <property type="molecule type" value="Genomic_DNA"/>
</dbReference>
<organism evidence="2 3">
    <name type="scientific">Sorangium atrum</name>
    <dbReference type="NCBI Taxonomy" id="2995308"/>
    <lineage>
        <taxon>Bacteria</taxon>
        <taxon>Pseudomonadati</taxon>
        <taxon>Myxococcota</taxon>
        <taxon>Polyangia</taxon>
        <taxon>Polyangiales</taxon>
        <taxon>Polyangiaceae</taxon>
        <taxon>Sorangium</taxon>
    </lineage>
</organism>
<name>A0ABT5C322_9BACT</name>
<keyword evidence="3" id="KW-1185">Reference proteome</keyword>
<proteinExistence type="predicted"/>
<dbReference type="SUPFAM" id="SSF160719">
    <property type="entry name" value="gpW/gp25-like"/>
    <property type="match status" value="1"/>
</dbReference>
<gene>
    <name evidence="2" type="ORF">POL72_21060</name>
</gene>
<evidence type="ECO:0000259" key="1">
    <source>
        <dbReference type="Pfam" id="PF04965"/>
    </source>
</evidence>
<dbReference type="InterPro" id="IPR007048">
    <property type="entry name" value="IraD/Gp25-like"/>
</dbReference>